<feature type="region of interest" description="Disordered" evidence="1">
    <location>
        <begin position="212"/>
        <end position="262"/>
    </location>
</feature>
<feature type="region of interest" description="Disordered" evidence="1">
    <location>
        <begin position="154"/>
        <end position="198"/>
    </location>
</feature>
<comment type="caution">
    <text evidence="2">The sequence shown here is derived from an EMBL/GenBank/DDBJ whole genome shotgun (WGS) entry which is preliminary data.</text>
</comment>
<feature type="compositionally biased region" description="Polar residues" evidence="1">
    <location>
        <begin position="67"/>
        <end position="80"/>
    </location>
</feature>
<sequence>MDGYTDSPGDQSATTASIYPSYADEAAFVTIPYSDTTEAEPPIPLIPPKSPERDSRECSEEPLPSVTDDSASSVYAESENPTLKEVIQSVEEHTCTNPPPTAEPMSASIYEVAWDEMFPAEEIYDEATGLPAYIAPWIIRSESDDEQNAKVADWKPAPLVPPLRRRPGIAEQMGRPLPKWKQGGDVESVTSQTPKKKRNFWMSFRRSKKALTASITGSSQSLTPLKSTESSNPKTDSSIAQPQGSVSSLINNGKSGRGREDSVAKVAVENAGKMDSIASRPKSLVVDPSDGKYGNGVSVEEVEVAQMANPKEEVDEFVLKREVAGSHKITMAIPEGKILNDELRARLCC</sequence>
<dbReference type="OrthoDB" id="4938700at2759"/>
<name>A0A179G8U9_METCM</name>
<dbReference type="EMBL" id="LSBJ02000001">
    <property type="protein sequence ID" value="OAQ74235.1"/>
    <property type="molecule type" value="Genomic_DNA"/>
</dbReference>
<dbReference type="AlphaFoldDB" id="A0A179G8U9"/>
<keyword evidence="3" id="KW-1185">Reference proteome</keyword>
<dbReference type="Proteomes" id="UP000078397">
    <property type="component" value="Unassembled WGS sequence"/>
</dbReference>
<dbReference type="KEGG" id="pchm:VFPPC_01784"/>
<dbReference type="RefSeq" id="XP_018150318.1">
    <property type="nucleotide sequence ID" value="XM_018281554.1"/>
</dbReference>
<gene>
    <name evidence="2" type="ORF">VFPPC_01784</name>
</gene>
<evidence type="ECO:0000256" key="1">
    <source>
        <dbReference type="SAM" id="MobiDB-lite"/>
    </source>
</evidence>
<organism evidence="2 3">
    <name type="scientific">Pochonia chlamydosporia 170</name>
    <dbReference type="NCBI Taxonomy" id="1380566"/>
    <lineage>
        <taxon>Eukaryota</taxon>
        <taxon>Fungi</taxon>
        <taxon>Dikarya</taxon>
        <taxon>Ascomycota</taxon>
        <taxon>Pezizomycotina</taxon>
        <taxon>Sordariomycetes</taxon>
        <taxon>Hypocreomycetidae</taxon>
        <taxon>Hypocreales</taxon>
        <taxon>Clavicipitaceae</taxon>
        <taxon>Pochonia</taxon>
    </lineage>
</organism>
<feature type="region of interest" description="Disordered" evidence="1">
    <location>
        <begin position="32"/>
        <end position="80"/>
    </location>
</feature>
<feature type="compositionally biased region" description="Basic and acidic residues" evidence="1">
    <location>
        <begin position="50"/>
        <end position="59"/>
    </location>
</feature>
<protein>
    <submittedName>
        <fullName evidence="2">Uncharacterized protein</fullName>
    </submittedName>
</protein>
<reference evidence="2 3" key="1">
    <citation type="journal article" date="2016" name="PLoS Pathog.">
        <title>Biosynthesis of antibiotic leucinostatins in bio-control fungus Purpureocillium lilacinum and their inhibition on phytophthora revealed by genome mining.</title>
        <authorList>
            <person name="Wang G."/>
            <person name="Liu Z."/>
            <person name="Lin R."/>
            <person name="Li E."/>
            <person name="Mao Z."/>
            <person name="Ling J."/>
            <person name="Yang Y."/>
            <person name="Yin W.B."/>
            <person name="Xie B."/>
        </authorList>
    </citation>
    <scope>NUCLEOTIDE SEQUENCE [LARGE SCALE GENOMIC DNA]</scope>
    <source>
        <strain evidence="2">170</strain>
    </source>
</reference>
<evidence type="ECO:0000313" key="3">
    <source>
        <dbReference type="Proteomes" id="UP000078397"/>
    </source>
</evidence>
<accession>A0A179G8U9</accession>
<evidence type="ECO:0000313" key="2">
    <source>
        <dbReference type="EMBL" id="OAQ74235.1"/>
    </source>
</evidence>
<feature type="compositionally biased region" description="Polar residues" evidence="1">
    <location>
        <begin position="213"/>
        <end position="254"/>
    </location>
</feature>
<dbReference type="GeneID" id="28845548"/>
<proteinExistence type="predicted"/>